<name>A0A9N8EQ90_9STRA</name>
<dbReference type="Gene3D" id="3.40.50.1820">
    <property type="entry name" value="alpha/beta hydrolase"/>
    <property type="match status" value="1"/>
</dbReference>
<comment type="caution">
    <text evidence="3">The sequence shown here is derived from an EMBL/GenBank/DDBJ whole genome shotgun (WGS) entry which is preliminary data.</text>
</comment>
<dbReference type="AlphaFoldDB" id="A0A9N8EQ90"/>
<keyword evidence="4" id="KW-1185">Reference proteome</keyword>
<accession>A0A9N8EQ90</accession>
<feature type="domain" description="AB hydrolase-1" evidence="2">
    <location>
        <begin position="247"/>
        <end position="515"/>
    </location>
</feature>
<evidence type="ECO:0000313" key="4">
    <source>
        <dbReference type="Proteomes" id="UP001153069"/>
    </source>
</evidence>
<dbReference type="EMBL" id="CAICTM010001656">
    <property type="protein sequence ID" value="CAB9525306.1"/>
    <property type="molecule type" value="Genomic_DNA"/>
</dbReference>
<dbReference type="Proteomes" id="UP001153069">
    <property type="component" value="Unassembled WGS sequence"/>
</dbReference>
<dbReference type="PANTHER" id="PTHR43689:SF8">
    <property type="entry name" value="ALPHA_BETA-HYDROLASES SUPERFAMILY PROTEIN"/>
    <property type="match status" value="1"/>
</dbReference>
<gene>
    <name evidence="3" type="ORF">SEMRO_1658_G289160.1</name>
</gene>
<protein>
    <recommendedName>
        <fullName evidence="2">AB hydrolase-1 domain-containing protein</fullName>
    </recommendedName>
</protein>
<dbReference type="InterPro" id="IPR029058">
    <property type="entry name" value="AB_hydrolase_fold"/>
</dbReference>
<dbReference type="InterPro" id="IPR000073">
    <property type="entry name" value="AB_hydrolase_1"/>
</dbReference>
<dbReference type="OrthoDB" id="44747at2759"/>
<feature type="region of interest" description="Disordered" evidence="1">
    <location>
        <begin position="18"/>
        <end position="42"/>
    </location>
</feature>
<evidence type="ECO:0000256" key="1">
    <source>
        <dbReference type="SAM" id="MobiDB-lite"/>
    </source>
</evidence>
<reference evidence="3" key="1">
    <citation type="submission" date="2020-06" db="EMBL/GenBank/DDBJ databases">
        <authorList>
            <consortium name="Plant Systems Biology data submission"/>
        </authorList>
    </citation>
    <scope>NUCLEOTIDE SEQUENCE</scope>
    <source>
        <strain evidence="3">D6</strain>
    </source>
</reference>
<dbReference type="Pfam" id="PF12697">
    <property type="entry name" value="Abhydrolase_6"/>
    <property type="match status" value="1"/>
</dbReference>
<organism evidence="3 4">
    <name type="scientific">Seminavis robusta</name>
    <dbReference type="NCBI Taxonomy" id="568900"/>
    <lineage>
        <taxon>Eukaryota</taxon>
        <taxon>Sar</taxon>
        <taxon>Stramenopiles</taxon>
        <taxon>Ochrophyta</taxon>
        <taxon>Bacillariophyta</taxon>
        <taxon>Bacillariophyceae</taxon>
        <taxon>Bacillariophycidae</taxon>
        <taxon>Naviculales</taxon>
        <taxon>Naviculaceae</taxon>
        <taxon>Seminavis</taxon>
    </lineage>
</organism>
<proteinExistence type="predicted"/>
<dbReference type="PANTHER" id="PTHR43689">
    <property type="entry name" value="HYDROLASE"/>
    <property type="match status" value="1"/>
</dbReference>
<dbReference type="SUPFAM" id="SSF53474">
    <property type="entry name" value="alpha/beta-Hydrolases"/>
    <property type="match status" value="1"/>
</dbReference>
<evidence type="ECO:0000259" key="2">
    <source>
        <dbReference type="Pfam" id="PF12697"/>
    </source>
</evidence>
<sequence>MWLEGGIVTKVPPVQTERTMTTTTAATTRKPTMEKSGSTGGESLLLSSTTTRLYSTADGTEMDLPYNNDMGVSSSTEDQQSFAVHPDEPNLYQIPAGLHPIYQPLPVMLQVTVWLVSAVTAALWTYYRKQQKLTWVSPLVALANNQVSIKRLLGFVVKTLVMATVSQTLLQELLTPPTRIATQDLIRKYILPSKLSQFESVPLQLPSATDGTTSTTTTDLGVHYLQYQQQQTTQSPQPQFQALYMNHGFGASSLSWLPVLPRMVDRLRTRVGLGHDAVGFGFTDRPATKSAFTPTGSAAIGTSLLQPKLLHAENSDDDKPVLLMGHSMGSLATLQMALSLPSNTRKWVVLVAPALGMRPTIKDNRKQSKGPLKWVSQGFAKGGSAIGRYGLRRLVGGKNFWRKGLETVWGDSKRLLDGDVLRFQWPAIGLGWEDGMLRFTQAMATEPTTLTDQELVEQVLNADSNAVITVIVGGNDKVVSSKVVQNFLAPYGDRIRIVEMAGLGHDPFEEDVDGFINLLEQLLEEDKERILINQ</sequence>
<evidence type="ECO:0000313" key="3">
    <source>
        <dbReference type="EMBL" id="CAB9525306.1"/>
    </source>
</evidence>